<organism evidence="5">
    <name type="scientific">Pseudictyota dubia</name>
    <dbReference type="NCBI Taxonomy" id="2749911"/>
    <lineage>
        <taxon>Eukaryota</taxon>
        <taxon>Sar</taxon>
        <taxon>Stramenopiles</taxon>
        <taxon>Ochrophyta</taxon>
        <taxon>Bacillariophyta</taxon>
        <taxon>Mediophyceae</taxon>
        <taxon>Biddulphiophycidae</taxon>
        <taxon>Eupodiscales</taxon>
        <taxon>Odontellaceae</taxon>
        <taxon>Pseudictyota</taxon>
    </lineage>
</organism>
<feature type="compositionally biased region" description="Basic and acidic residues" evidence="3">
    <location>
        <begin position="349"/>
        <end position="366"/>
    </location>
</feature>
<feature type="domain" description="PDEase" evidence="4">
    <location>
        <begin position="471"/>
        <end position="568"/>
    </location>
</feature>
<name>A0A7R9WM58_9STRA</name>
<keyword evidence="1" id="KW-0479">Metal-binding</keyword>
<dbReference type="Gene3D" id="1.10.1300.10">
    <property type="entry name" value="3'5'-cyclic nucleotide phosphodiesterase, catalytic domain"/>
    <property type="match status" value="1"/>
</dbReference>
<feature type="region of interest" description="Disordered" evidence="3">
    <location>
        <begin position="851"/>
        <end position="883"/>
    </location>
</feature>
<reference evidence="5" key="1">
    <citation type="submission" date="2021-01" db="EMBL/GenBank/DDBJ databases">
        <authorList>
            <person name="Corre E."/>
            <person name="Pelletier E."/>
            <person name="Niang G."/>
            <person name="Scheremetjew M."/>
            <person name="Finn R."/>
            <person name="Kale V."/>
            <person name="Holt S."/>
            <person name="Cochrane G."/>
            <person name="Meng A."/>
            <person name="Brown T."/>
            <person name="Cohen L."/>
        </authorList>
    </citation>
    <scope>NUCLEOTIDE SEQUENCE</scope>
    <source>
        <strain evidence="5">CCMP147</strain>
    </source>
</reference>
<feature type="compositionally biased region" description="Basic and acidic residues" evidence="3">
    <location>
        <begin position="851"/>
        <end position="860"/>
    </location>
</feature>
<feature type="compositionally biased region" description="Gly residues" evidence="3">
    <location>
        <begin position="154"/>
        <end position="172"/>
    </location>
</feature>
<dbReference type="SUPFAM" id="SSF109604">
    <property type="entry name" value="HD-domain/PDEase-like"/>
    <property type="match status" value="2"/>
</dbReference>
<dbReference type="InterPro" id="IPR002073">
    <property type="entry name" value="PDEase_catalytic_dom"/>
</dbReference>
<sequence>MLSAMSDSGKDSMIPSAGGVPSSEGAGAGGAGPAASAVAGRNEKKSKQEKKKSSASSLDALLRRARSDRPEPLSERSLPTKMAQSFADQPWATVGLLEDDDGDILATSDFDKTVEQLSSILENRLAEIILKRKGENAAKRGQRAMWHSTSQLGLGTGGGGSRGAYGGAGRGGRSSSSSSTTRSFRRRRRLRRGEGGGGGGGSGNIGGSENENLGGSGGPFDFLPKEDLPSAADIVLSPACRSEVREYVRTIGSMYRDCKYHRFEHAAHVTASANKLVDMMEECEEAADEMRENDLRGGGGGGGGREMRAEFMRRDSTGSVGGDEDGVDRPLTEPACSYATGDPTVPTVHIDHPKLAETVRRMSDLHARRRGSAESNHSGSGGGGRGGDQGQQQPQPQQQQSRRDSMHSTATSGTDADAQEQMDQAASPPPPPQVQVHSGSSSGTGTGGGFNEGQFYFDMGQYWRYQQSPTFDIATDPLTKFAIVYAALVHDVDHQGVPNRQLVAEGDDLALLYNDKSVAEQHSLKVAFQTLMQPRFATFRHELIPTSNDQFTFRTLVIELVLCTDIASPERMQLAKSKWVEAFGELPKDDTADGVATVTASRPSVVSAMGGWRGTSQKRASIGVPGYAPSFYPSDGIPQQGGGGGMGGIGGGVGGGGGINAHHASQGRVVSGHQPGLQGGECLGIRRALHLNGSTIEFYAAPGDPGGTAQDGSPASVAPWAASLLAEKRLRSSVVLELLMNAADVAHTLQGWDNFLKWNRKLYEELFHAYHVIGRVQRGEADPAVDWYRNQLCFYDIYILPLARKLRRCGAFGRGGGRQIVRNAKAIRRRWEFEGADATERMIREVRERWEETKRGKEASLKTGGGANEGVRTDAAGAQEGKD</sequence>
<dbReference type="GO" id="GO:0007165">
    <property type="term" value="P:signal transduction"/>
    <property type="evidence" value="ECO:0007669"/>
    <property type="project" value="InterPro"/>
</dbReference>
<keyword evidence="2" id="KW-0378">Hydrolase</keyword>
<evidence type="ECO:0000256" key="1">
    <source>
        <dbReference type="ARBA" id="ARBA00022723"/>
    </source>
</evidence>
<protein>
    <recommendedName>
        <fullName evidence="4">PDEase domain-containing protein</fullName>
    </recommendedName>
</protein>
<dbReference type="InterPro" id="IPR036971">
    <property type="entry name" value="PDEase_catalytic_dom_sf"/>
</dbReference>
<feature type="region of interest" description="Disordered" evidence="3">
    <location>
        <begin position="1"/>
        <end position="84"/>
    </location>
</feature>
<feature type="compositionally biased region" description="Gly residues" evidence="3">
    <location>
        <begin position="442"/>
        <end position="451"/>
    </location>
</feature>
<feature type="compositionally biased region" description="Gly residues" evidence="3">
    <location>
        <begin position="379"/>
        <end position="389"/>
    </location>
</feature>
<dbReference type="AlphaFoldDB" id="A0A7R9WM58"/>
<accession>A0A7R9WM58</accession>
<feature type="region of interest" description="Disordered" evidence="3">
    <location>
        <begin position="313"/>
        <end position="451"/>
    </location>
</feature>
<proteinExistence type="predicted"/>
<feature type="compositionally biased region" description="Low complexity" evidence="3">
    <location>
        <begin position="15"/>
        <end position="25"/>
    </location>
</feature>
<feature type="compositionally biased region" description="Low complexity" evidence="3">
    <location>
        <begin position="390"/>
        <end position="400"/>
    </location>
</feature>
<feature type="compositionally biased region" description="Gly residues" evidence="3">
    <location>
        <begin position="195"/>
        <end position="206"/>
    </location>
</feature>
<evidence type="ECO:0000313" key="5">
    <source>
        <dbReference type="EMBL" id="CAD8327520.1"/>
    </source>
</evidence>
<dbReference type="EMBL" id="HBED01051191">
    <property type="protein sequence ID" value="CAD8327520.1"/>
    <property type="molecule type" value="Transcribed_RNA"/>
</dbReference>
<evidence type="ECO:0000256" key="3">
    <source>
        <dbReference type="SAM" id="MobiDB-lite"/>
    </source>
</evidence>
<dbReference type="Pfam" id="PF00233">
    <property type="entry name" value="PDEase_I"/>
    <property type="match status" value="1"/>
</dbReference>
<feature type="region of interest" description="Disordered" evidence="3">
    <location>
        <begin position="136"/>
        <end position="224"/>
    </location>
</feature>
<gene>
    <name evidence="5" type="ORF">TDUB1175_LOCUS25947</name>
</gene>
<dbReference type="GO" id="GO:0046872">
    <property type="term" value="F:metal ion binding"/>
    <property type="evidence" value="ECO:0007669"/>
    <property type="project" value="UniProtKB-KW"/>
</dbReference>
<dbReference type="GO" id="GO:0004114">
    <property type="term" value="F:3',5'-cyclic-nucleotide phosphodiesterase activity"/>
    <property type="evidence" value="ECO:0007669"/>
    <property type="project" value="InterPro"/>
</dbReference>
<feature type="compositionally biased region" description="Low complexity" evidence="3">
    <location>
        <begin position="173"/>
        <end position="182"/>
    </location>
</feature>
<evidence type="ECO:0000256" key="2">
    <source>
        <dbReference type="ARBA" id="ARBA00022801"/>
    </source>
</evidence>
<evidence type="ECO:0000259" key="4">
    <source>
        <dbReference type="Pfam" id="PF00233"/>
    </source>
</evidence>
<feature type="compositionally biased region" description="Low complexity" evidence="3">
    <location>
        <begin position="415"/>
        <end position="426"/>
    </location>
</feature>
<feature type="compositionally biased region" description="Basic and acidic residues" evidence="3">
    <location>
        <begin position="61"/>
        <end position="74"/>
    </location>
</feature>
<dbReference type="PANTHER" id="PTHR11347">
    <property type="entry name" value="CYCLIC NUCLEOTIDE PHOSPHODIESTERASE"/>
    <property type="match status" value="1"/>
</dbReference>